<feature type="transmembrane region" description="Helical" evidence="1">
    <location>
        <begin position="89"/>
        <end position="111"/>
    </location>
</feature>
<dbReference type="EMBL" id="CP015055">
    <property type="protein sequence ID" value="QGN14967.1"/>
    <property type="molecule type" value="Genomic_DNA"/>
</dbReference>
<reference evidence="3 4" key="1">
    <citation type="submission" date="2016-03" db="EMBL/GenBank/DDBJ databases">
        <title>How can Kluyveromyces marxianus grow so fast - potential evolutionary course in Saccharomyces Complex revealed by comparative genomics.</title>
        <authorList>
            <person name="Mo W."/>
            <person name="Lu W."/>
            <person name="Yang X."/>
            <person name="Qi J."/>
            <person name="Lv H."/>
        </authorList>
    </citation>
    <scope>NUCLEOTIDE SEQUENCE [LARGE SCALE GENOMIC DNA]</scope>
    <source>
        <strain evidence="3 4">FIM1</strain>
    </source>
</reference>
<evidence type="ECO:0000313" key="4">
    <source>
        <dbReference type="Proteomes" id="UP000422736"/>
    </source>
</evidence>
<evidence type="ECO:0000259" key="2">
    <source>
        <dbReference type="Pfam" id="PF07950"/>
    </source>
</evidence>
<evidence type="ECO:0000256" key="1">
    <source>
        <dbReference type="SAM" id="Phobius"/>
    </source>
</evidence>
<gene>
    <name evidence="3" type="primary">MCP1</name>
    <name evidence="3" type="ORF">FIM1_1645</name>
</gene>
<protein>
    <submittedName>
        <fullName evidence="3">Protein MCP1</fullName>
    </submittedName>
</protein>
<name>A0ABX6ET94_KLUMA</name>
<accession>A0ABX6ET94</accession>
<feature type="domain" description="Mitochondrial adapter protein MCP1 transmembrane" evidence="2">
    <location>
        <begin position="55"/>
        <end position="156"/>
    </location>
</feature>
<dbReference type="InterPro" id="IPR012472">
    <property type="entry name" value="MCP1_TM"/>
</dbReference>
<feature type="transmembrane region" description="Helical" evidence="1">
    <location>
        <begin position="247"/>
        <end position="266"/>
    </location>
</feature>
<keyword evidence="1" id="KW-1133">Transmembrane helix</keyword>
<dbReference type="Pfam" id="PF07950">
    <property type="entry name" value="MCP1_TM"/>
    <property type="match status" value="2"/>
</dbReference>
<feature type="transmembrane region" description="Helical" evidence="1">
    <location>
        <begin position="207"/>
        <end position="226"/>
    </location>
</feature>
<feature type="domain" description="Mitochondrial adapter protein MCP1 transmembrane" evidence="2">
    <location>
        <begin position="171"/>
        <end position="248"/>
    </location>
</feature>
<keyword evidence="1" id="KW-0812">Transmembrane</keyword>
<dbReference type="Proteomes" id="UP000422736">
    <property type="component" value="Chromosome 2"/>
</dbReference>
<feature type="transmembrane region" description="Helical" evidence="1">
    <location>
        <begin position="164"/>
        <end position="183"/>
    </location>
</feature>
<proteinExistence type="predicted"/>
<sequence>MSSTPTLTPLKPIPIKHIDLDLEKESKDENSNLLAIAKKYLRWIQKWSLFPLASYLPLHGINTLIIPSIEPSSAPNDVLMMIRELTSGLGSKIIWTGIAMHVLSGLGIRVLKMYTRKPPKHRKKNDLSPSETESIAPSKIGLVGGLSGYFIGVKRQLNYNPQVLTGWFLTPLLIFHGILMKILPQSSKVDIDFDFVKWLLNKERGSFVRWGLGYGPLIALIGLGTYHIFSGTVQYLHIRNLKTRKRILNFMIILACSGIVGLNRLGSQLVIGMDRYYQPIIKKLLAK</sequence>
<dbReference type="PANTHER" id="PTHR38409">
    <property type="entry name" value="MDM10-COMPLEMENTING PROTEIN 1"/>
    <property type="match status" value="1"/>
</dbReference>
<dbReference type="PANTHER" id="PTHR38409:SF1">
    <property type="entry name" value="MITOCHONDRIAL ADAPTER PROTEIN MCP1"/>
    <property type="match status" value="1"/>
</dbReference>
<evidence type="ECO:0000313" key="3">
    <source>
        <dbReference type="EMBL" id="QGN14967.1"/>
    </source>
</evidence>
<dbReference type="InterPro" id="IPR039960">
    <property type="entry name" value="MCP1"/>
</dbReference>
<organism evidence="3 4">
    <name type="scientific">Kluyveromyces marxianus</name>
    <name type="common">Yeast</name>
    <name type="synonym">Candida kefyr</name>
    <dbReference type="NCBI Taxonomy" id="4911"/>
    <lineage>
        <taxon>Eukaryota</taxon>
        <taxon>Fungi</taxon>
        <taxon>Dikarya</taxon>
        <taxon>Ascomycota</taxon>
        <taxon>Saccharomycotina</taxon>
        <taxon>Saccharomycetes</taxon>
        <taxon>Saccharomycetales</taxon>
        <taxon>Saccharomycetaceae</taxon>
        <taxon>Kluyveromyces</taxon>
    </lineage>
</organism>
<feature type="transmembrane region" description="Helical" evidence="1">
    <location>
        <begin position="47"/>
        <end position="69"/>
    </location>
</feature>
<keyword evidence="1" id="KW-0472">Membrane</keyword>
<keyword evidence="4" id="KW-1185">Reference proteome</keyword>